<dbReference type="InterPro" id="IPR019826">
    <property type="entry name" value="Carboxylesterase_B_AS"/>
</dbReference>
<proteinExistence type="inferred from homology"/>
<evidence type="ECO:0000313" key="7">
    <source>
        <dbReference type="Proteomes" id="UP000193719"/>
    </source>
</evidence>
<dbReference type="PANTHER" id="PTHR11559">
    <property type="entry name" value="CARBOXYLESTERASE"/>
    <property type="match status" value="1"/>
</dbReference>
<gene>
    <name evidence="6" type="ORF">BCR36DRAFT_586289</name>
</gene>
<reference evidence="6 7" key="2">
    <citation type="submission" date="2016-08" db="EMBL/GenBank/DDBJ databases">
        <title>Pervasive Adenine N6-methylation of Active Genes in Fungi.</title>
        <authorList>
            <consortium name="DOE Joint Genome Institute"/>
            <person name="Mondo S.J."/>
            <person name="Dannebaum R.O."/>
            <person name="Kuo R.C."/>
            <person name="Labutti K."/>
            <person name="Haridas S."/>
            <person name="Kuo A."/>
            <person name="Salamov A."/>
            <person name="Ahrendt S.R."/>
            <person name="Lipzen A."/>
            <person name="Sullivan W."/>
            <person name="Andreopoulos W.B."/>
            <person name="Clum A."/>
            <person name="Lindquist E."/>
            <person name="Daum C."/>
            <person name="Ramamoorthy G.K."/>
            <person name="Gryganskyi A."/>
            <person name="Culley D."/>
            <person name="Magnuson J.K."/>
            <person name="James T.Y."/>
            <person name="O'Malley M.A."/>
            <person name="Stajich J.E."/>
            <person name="Spatafora J.W."/>
            <person name="Visel A."/>
            <person name="Grigoriev I.V."/>
        </authorList>
    </citation>
    <scope>NUCLEOTIDE SEQUENCE [LARGE SCALE GENOMIC DNA]</scope>
    <source>
        <strain evidence="7">finn</strain>
    </source>
</reference>
<dbReference type="InterPro" id="IPR050309">
    <property type="entry name" value="Type-B_Carboxylest/Lipase"/>
</dbReference>
<dbReference type="STRING" id="1754191.A0A1Y1UZL4"/>
<dbReference type="InterPro" id="IPR029058">
    <property type="entry name" value="AB_hydrolase_fold"/>
</dbReference>
<keyword evidence="4" id="KW-0472">Membrane</keyword>
<name>A0A1Y1UZL4_9FUNG</name>
<evidence type="ECO:0000256" key="3">
    <source>
        <dbReference type="RuleBase" id="RU361235"/>
    </source>
</evidence>
<dbReference type="PROSITE" id="PS00122">
    <property type="entry name" value="CARBOXYLESTERASE_B_1"/>
    <property type="match status" value="1"/>
</dbReference>
<dbReference type="InterPro" id="IPR002018">
    <property type="entry name" value="CarbesteraseB"/>
</dbReference>
<keyword evidence="7" id="KW-1185">Reference proteome</keyword>
<protein>
    <recommendedName>
        <fullName evidence="3">Carboxylic ester hydrolase</fullName>
        <ecNumber evidence="3">3.1.1.-</ecNumber>
    </recommendedName>
</protein>
<dbReference type="Gene3D" id="3.40.50.1820">
    <property type="entry name" value="alpha/beta hydrolase"/>
    <property type="match status" value="1"/>
</dbReference>
<feature type="domain" description="Carboxylesterase type B" evidence="5">
    <location>
        <begin position="119"/>
        <end position="594"/>
    </location>
</feature>
<evidence type="ECO:0000259" key="5">
    <source>
        <dbReference type="Pfam" id="PF00135"/>
    </source>
</evidence>
<comment type="similarity">
    <text evidence="1 3">Belongs to the type-B carboxylesterase/lipase family.</text>
</comment>
<dbReference type="Pfam" id="PF00135">
    <property type="entry name" value="COesterase"/>
    <property type="match status" value="1"/>
</dbReference>
<dbReference type="EMBL" id="MCFH01000047">
    <property type="protein sequence ID" value="ORX44166.1"/>
    <property type="molecule type" value="Genomic_DNA"/>
</dbReference>
<feature type="transmembrane region" description="Helical" evidence="4">
    <location>
        <begin position="622"/>
        <end position="641"/>
    </location>
</feature>
<evidence type="ECO:0000256" key="2">
    <source>
        <dbReference type="ARBA" id="ARBA00022801"/>
    </source>
</evidence>
<evidence type="ECO:0000313" key="6">
    <source>
        <dbReference type="EMBL" id="ORX44166.1"/>
    </source>
</evidence>
<dbReference type="OrthoDB" id="2134434at2759"/>
<dbReference type="Proteomes" id="UP000193719">
    <property type="component" value="Unassembled WGS sequence"/>
</dbReference>
<evidence type="ECO:0000256" key="1">
    <source>
        <dbReference type="ARBA" id="ARBA00005964"/>
    </source>
</evidence>
<dbReference type="GO" id="GO:0016787">
    <property type="term" value="F:hydrolase activity"/>
    <property type="evidence" value="ECO:0007669"/>
    <property type="project" value="UniProtKB-KW"/>
</dbReference>
<dbReference type="AlphaFoldDB" id="A0A1Y1UZL4"/>
<dbReference type="EC" id="3.1.1.-" evidence="3"/>
<keyword evidence="4" id="KW-0812">Transmembrane</keyword>
<organism evidence="6 7">
    <name type="scientific">Piromyces finnis</name>
    <dbReference type="NCBI Taxonomy" id="1754191"/>
    <lineage>
        <taxon>Eukaryota</taxon>
        <taxon>Fungi</taxon>
        <taxon>Fungi incertae sedis</taxon>
        <taxon>Chytridiomycota</taxon>
        <taxon>Chytridiomycota incertae sedis</taxon>
        <taxon>Neocallimastigomycetes</taxon>
        <taxon>Neocallimastigales</taxon>
        <taxon>Neocallimastigaceae</taxon>
        <taxon>Piromyces</taxon>
    </lineage>
</organism>
<feature type="transmembrane region" description="Helical" evidence="4">
    <location>
        <begin position="58"/>
        <end position="78"/>
    </location>
</feature>
<sequence>MMHPENVSESSNLLTHAAEYNFSSSDSDIEEIPEAEEDFGVSAMPTMKEKEKKRNSHLCLGFLLVLILIGIGIVFIFFSPQKFRFKINENSSSDSKTLYSFDFNTNKPIEGTYNKTLSVSCKNGIFVGEKTDDDILSFKGIPYAKPPTGKLRWKPPVRPDDSLTVMEAYHFGYSPIQTQWALEAASYYEQSEDCLTLNIWVNPTEKYNGKKPVMVFIYGGSYGWGGTIDPMYDAYHFVKDQPDIVFVTVNYRTGIMGFIDFSKVEGGEEYKESGNLGLLDQIQALKWIKENIEGFGGDPDNVTLFGESAGAGSVSILSVIPEAKGLFKRVIAQSGSVALTYSKKECQKLTELLLKEANADTMNDLLTLTEDTLKEINIKLNDYNNFPERDGIVIPEDLYEVYQNGTSKDIDFLIGNHQDESRYWIRAFGNEYIYQMAVPILYENNMKEVSDDDKESAEKFVRLQKSTYPWSISKFYNELLFRIPAMEQAIGHSKNGGNVYMYYWTYPVSYKKIGAHHGVELSFVMDNLNQTVFSSHLANKELASSVQEMWVNFAKTGQPSVGNITWEKFEPDTKRTMILNENYEMKDHVLEEQYILIKPLLKYNFNGCYTDLNYNVNYVQKVIIGSICILIAIIILPIIICKKK</sequence>
<keyword evidence="2 3" id="KW-0378">Hydrolase</keyword>
<accession>A0A1Y1UZL4</accession>
<dbReference type="SUPFAM" id="SSF53474">
    <property type="entry name" value="alpha/beta-Hydrolases"/>
    <property type="match status" value="1"/>
</dbReference>
<comment type="caution">
    <text evidence="6">The sequence shown here is derived from an EMBL/GenBank/DDBJ whole genome shotgun (WGS) entry which is preliminary data.</text>
</comment>
<keyword evidence="4" id="KW-1133">Transmembrane helix</keyword>
<reference evidence="6 7" key="1">
    <citation type="submission" date="2016-08" db="EMBL/GenBank/DDBJ databases">
        <title>Genomes of anaerobic fungi encode conserved fungal cellulosomes for biomass hydrolysis.</title>
        <authorList>
            <consortium name="DOE Joint Genome Institute"/>
            <person name="Haitjema C.H."/>
            <person name="Gilmore S.P."/>
            <person name="Henske J.K."/>
            <person name="Solomon K.V."/>
            <person name="De Groot R."/>
            <person name="Kuo A."/>
            <person name="Mondo S.J."/>
            <person name="Salamov A.A."/>
            <person name="Labutti K."/>
            <person name="Zhao Z."/>
            <person name="Chiniquy J."/>
            <person name="Barry K."/>
            <person name="Brewer H.M."/>
            <person name="Purvine S.O."/>
            <person name="Wright A.T."/>
            <person name="Boxma B."/>
            <person name="Van Alen T."/>
            <person name="Hackstein J.H."/>
            <person name="Baker S.E."/>
            <person name="Grigoriev I.V."/>
            <person name="O'Malley M.A."/>
        </authorList>
    </citation>
    <scope>NUCLEOTIDE SEQUENCE [LARGE SCALE GENOMIC DNA]</scope>
    <source>
        <strain evidence="7">finn</strain>
    </source>
</reference>
<evidence type="ECO:0000256" key="4">
    <source>
        <dbReference type="SAM" id="Phobius"/>
    </source>
</evidence>